<dbReference type="Proteomes" id="UP000419138">
    <property type="component" value="Unassembled WGS sequence"/>
</dbReference>
<dbReference type="CDD" id="cd00830">
    <property type="entry name" value="KAS_III"/>
    <property type="match status" value="1"/>
</dbReference>
<evidence type="ECO:0000256" key="4">
    <source>
        <dbReference type="SAM" id="MobiDB-lite"/>
    </source>
</evidence>
<evidence type="ECO:0000256" key="2">
    <source>
        <dbReference type="ARBA" id="ARBA00022679"/>
    </source>
</evidence>
<dbReference type="PANTHER" id="PTHR34069">
    <property type="entry name" value="3-OXOACYL-[ACYL-CARRIER-PROTEIN] SYNTHASE 3"/>
    <property type="match status" value="1"/>
</dbReference>
<feature type="domain" description="Beta-ketoacyl-[acyl-carrier-protein] synthase III N-terminal" evidence="6">
    <location>
        <begin position="145"/>
        <end position="217"/>
    </location>
</feature>
<name>A0A646K9W9_STRJU</name>
<keyword evidence="2" id="KW-0808">Transferase</keyword>
<proteinExistence type="predicted"/>
<dbReference type="InterPro" id="IPR013747">
    <property type="entry name" value="ACP_syn_III_C"/>
</dbReference>
<feature type="region of interest" description="Disordered" evidence="4">
    <location>
        <begin position="1"/>
        <end position="28"/>
    </location>
</feature>
<keyword evidence="8" id="KW-1185">Reference proteome</keyword>
<dbReference type="Gene3D" id="3.40.47.10">
    <property type="match status" value="1"/>
</dbReference>
<dbReference type="NCBIfam" id="NF006829">
    <property type="entry name" value="PRK09352.1"/>
    <property type="match status" value="1"/>
</dbReference>
<dbReference type="OrthoDB" id="9815506at2"/>
<dbReference type="InterPro" id="IPR016039">
    <property type="entry name" value="Thiolase-like"/>
</dbReference>
<dbReference type="EMBL" id="VCLA01000002">
    <property type="protein sequence ID" value="MQS98666.1"/>
    <property type="molecule type" value="Genomic_DNA"/>
</dbReference>
<dbReference type="InterPro" id="IPR013751">
    <property type="entry name" value="ACP_syn_III_N"/>
</dbReference>
<dbReference type="Pfam" id="PF08545">
    <property type="entry name" value="ACP_syn_III"/>
    <property type="match status" value="1"/>
</dbReference>
<evidence type="ECO:0000259" key="6">
    <source>
        <dbReference type="Pfam" id="PF08545"/>
    </source>
</evidence>
<gene>
    <name evidence="7" type="ORF">FF041_00150</name>
</gene>
<dbReference type="SUPFAM" id="SSF53901">
    <property type="entry name" value="Thiolase-like"/>
    <property type="match status" value="1"/>
</dbReference>
<evidence type="ECO:0000259" key="5">
    <source>
        <dbReference type="Pfam" id="PF08541"/>
    </source>
</evidence>
<evidence type="ECO:0000313" key="7">
    <source>
        <dbReference type="EMBL" id="MQS98666.1"/>
    </source>
</evidence>
<dbReference type="GO" id="GO:0044550">
    <property type="term" value="P:secondary metabolite biosynthetic process"/>
    <property type="evidence" value="ECO:0007669"/>
    <property type="project" value="TreeGrafter"/>
</dbReference>
<dbReference type="Pfam" id="PF08541">
    <property type="entry name" value="ACP_syn_III_C"/>
    <property type="match status" value="1"/>
</dbReference>
<reference evidence="7 8" key="1">
    <citation type="submission" date="2019-05" db="EMBL/GenBank/DDBJ databases">
        <title>Comparative genomics and metabolomics analyses of clavulanic acid producing Streptomyces species provides insight into specialized metabolism and evolution of beta-lactam biosynthetic gene clusters.</title>
        <authorList>
            <person name="Moore M.A."/>
            <person name="Cruz-Morales P."/>
            <person name="Barona Gomez F."/>
            <person name="Kapil T."/>
        </authorList>
    </citation>
    <scope>NUCLEOTIDE SEQUENCE [LARGE SCALE GENOMIC DNA]</scope>
    <source>
        <strain evidence="7 8">NRRL 5741</strain>
    </source>
</reference>
<feature type="domain" description="Beta-ketoacyl-[acyl-carrier-protein] synthase III C-terminal" evidence="5">
    <location>
        <begin position="271"/>
        <end position="359"/>
    </location>
</feature>
<comment type="caution">
    <text evidence="7">The sequence shown here is derived from an EMBL/GenBank/DDBJ whole genome shotgun (WGS) entry which is preliminary data.</text>
</comment>
<keyword evidence="3" id="KW-0012">Acyltransferase</keyword>
<evidence type="ECO:0000313" key="8">
    <source>
        <dbReference type="Proteomes" id="UP000419138"/>
    </source>
</evidence>
<dbReference type="GO" id="GO:0004315">
    <property type="term" value="F:3-oxoacyl-[acyl-carrier-protein] synthase activity"/>
    <property type="evidence" value="ECO:0007669"/>
    <property type="project" value="InterPro"/>
</dbReference>
<sequence length="368" mass="39008">MPEVISLGQPARRPPRPIPFGQPTSRGTTVPTWELAPISLQSVGLALPGRVVSNAELCETLDTTPEWIEEKTGIRERRFLADDETVTDLAVEAAEKAMRLAGLEARDIDVLIVTTSSPEWIVPSMGVVVAERLGIGTPRILDLAQHACASIVYALHTASCLLQEPGLRNALVVCAEGASRLPDPLDRTVRIFFGDAAGATVLTRTEGPGGLLSYDLGNAYSPAVALAGPSLLNHARNTPGHEAVDPYLQMDGRVVWQEATTRLPKSVSETLAAAGVDAAEVNGFALHQANVRLLRYIARTMGVAPEKVPITADVLGNTGAASAMTALWRLAADGRAKAGDLIVLSAIGAGFLWGSMCFQLPNDIKTEE</sequence>
<dbReference type="GO" id="GO:0006633">
    <property type="term" value="P:fatty acid biosynthetic process"/>
    <property type="evidence" value="ECO:0007669"/>
    <property type="project" value="InterPro"/>
</dbReference>
<protein>
    <submittedName>
        <fullName evidence="7">Ketoacyl-ACP synthase III</fullName>
    </submittedName>
</protein>
<dbReference type="PANTHER" id="PTHR34069:SF2">
    <property type="entry name" value="BETA-KETOACYL-[ACYL-CARRIER-PROTEIN] SYNTHASE III"/>
    <property type="match status" value="1"/>
</dbReference>
<dbReference type="AlphaFoldDB" id="A0A646K9W9"/>
<organism evidence="7 8">
    <name type="scientific">Streptomyces jumonjinensis</name>
    <dbReference type="NCBI Taxonomy" id="1945"/>
    <lineage>
        <taxon>Bacteria</taxon>
        <taxon>Bacillati</taxon>
        <taxon>Actinomycetota</taxon>
        <taxon>Actinomycetes</taxon>
        <taxon>Kitasatosporales</taxon>
        <taxon>Streptomycetaceae</taxon>
        <taxon>Streptomyces</taxon>
    </lineage>
</organism>
<evidence type="ECO:0000256" key="3">
    <source>
        <dbReference type="ARBA" id="ARBA00023315"/>
    </source>
</evidence>
<evidence type="ECO:0000256" key="1">
    <source>
        <dbReference type="ARBA" id="ARBA00022490"/>
    </source>
</evidence>
<accession>A0A646K9W9</accession>
<keyword evidence="1" id="KW-0963">Cytoplasm</keyword>